<dbReference type="InterPro" id="IPR018392">
    <property type="entry name" value="LysM"/>
</dbReference>
<feature type="region of interest" description="Disordered" evidence="1">
    <location>
        <begin position="429"/>
        <end position="457"/>
    </location>
</feature>
<feature type="compositionally biased region" description="Low complexity" evidence="1">
    <location>
        <begin position="91"/>
        <end position="112"/>
    </location>
</feature>
<proteinExistence type="predicted"/>
<accession>A0A1N7JL05</accession>
<feature type="region of interest" description="Disordered" evidence="1">
    <location>
        <begin position="1"/>
        <end position="31"/>
    </location>
</feature>
<organism evidence="4 5">
    <name type="scientific">Phaeovulum vinaykumarii</name>
    <dbReference type="NCBI Taxonomy" id="407234"/>
    <lineage>
        <taxon>Bacteria</taxon>
        <taxon>Pseudomonadati</taxon>
        <taxon>Pseudomonadota</taxon>
        <taxon>Alphaproteobacteria</taxon>
        <taxon>Rhodobacterales</taxon>
        <taxon>Paracoccaceae</taxon>
        <taxon>Phaeovulum</taxon>
    </lineage>
</organism>
<dbReference type="RefSeq" id="WP_143524380.1">
    <property type="nucleotide sequence ID" value="NZ_FTOM01000001.1"/>
</dbReference>
<dbReference type="PROSITE" id="PS51782">
    <property type="entry name" value="LYSM"/>
    <property type="match status" value="1"/>
</dbReference>
<feature type="compositionally biased region" description="Low complexity" evidence="1">
    <location>
        <begin position="17"/>
        <end position="31"/>
    </location>
</feature>
<keyword evidence="2" id="KW-0812">Transmembrane</keyword>
<feature type="domain" description="LysM" evidence="3">
    <location>
        <begin position="474"/>
        <end position="523"/>
    </location>
</feature>
<evidence type="ECO:0000256" key="2">
    <source>
        <dbReference type="SAM" id="Phobius"/>
    </source>
</evidence>
<evidence type="ECO:0000313" key="4">
    <source>
        <dbReference type="EMBL" id="SIS50018.1"/>
    </source>
</evidence>
<dbReference type="PANTHER" id="PTHR34700">
    <property type="entry name" value="POTASSIUM BINDING PROTEIN KBP"/>
    <property type="match status" value="1"/>
</dbReference>
<evidence type="ECO:0000256" key="1">
    <source>
        <dbReference type="SAM" id="MobiDB-lite"/>
    </source>
</evidence>
<dbReference type="AlphaFoldDB" id="A0A1N7JL05"/>
<dbReference type="InterPro" id="IPR052196">
    <property type="entry name" value="Bact_Kbp"/>
</dbReference>
<dbReference type="OrthoDB" id="370541at2"/>
<keyword evidence="2" id="KW-1133">Transmembrane helix</keyword>
<dbReference type="SMART" id="SM00257">
    <property type="entry name" value="LysM"/>
    <property type="match status" value="1"/>
</dbReference>
<dbReference type="Pfam" id="PF01476">
    <property type="entry name" value="LysM"/>
    <property type="match status" value="1"/>
</dbReference>
<dbReference type="InterPro" id="IPR036779">
    <property type="entry name" value="LysM_dom_sf"/>
</dbReference>
<keyword evidence="5" id="KW-1185">Reference proteome</keyword>
<gene>
    <name evidence="4" type="ORF">SAMN05421795_101116</name>
</gene>
<dbReference type="EMBL" id="FTOM01000001">
    <property type="protein sequence ID" value="SIS50018.1"/>
    <property type="molecule type" value="Genomic_DNA"/>
</dbReference>
<dbReference type="PANTHER" id="PTHR34700:SF4">
    <property type="entry name" value="PHAGE-LIKE ELEMENT PBSX PROTEIN XKDP"/>
    <property type="match status" value="1"/>
</dbReference>
<reference evidence="5" key="1">
    <citation type="submission" date="2017-01" db="EMBL/GenBank/DDBJ databases">
        <authorList>
            <person name="Varghese N."/>
            <person name="Submissions S."/>
        </authorList>
    </citation>
    <scope>NUCLEOTIDE SEQUENCE [LARGE SCALE GENOMIC DNA]</scope>
    <source>
        <strain evidence="5">DSM 18714</strain>
    </source>
</reference>
<dbReference type="Proteomes" id="UP000186098">
    <property type="component" value="Unassembled WGS sequence"/>
</dbReference>
<evidence type="ECO:0000259" key="3">
    <source>
        <dbReference type="PROSITE" id="PS51782"/>
    </source>
</evidence>
<evidence type="ECO:0000313" key="5">
    <source>
        <dbReference type="Proteomes" id="UP000186098"/>
    </source>
</evidence>
<dbReference type="Gene3D" id="3.10.350.10">
    <property type="entry name" value="LysM domain"/>
    <property type="match status" value="1"/>
</dbReference>
<feature type="transmembrane region" description="Helical" evidence="2">
    <location>
        <begin position="35"/>
        <end position="55"/>
    </location>
</feature>
<dbReference type="STRING" id="407234.SAMN05421795_101116"/>
<protein>
    <submittedName>
        <fullName evidence="4">LysM domain-containing protein</fullName>
    </submittedName>
</protein>
<sequence length="525" mass="53245">MSRTAKAMQDDPHHDTAAGPADPAGPGAARRAGNMALGASAAVMLLAGLAAFLSLNSAPTPEAQTPPQAPPGAGGGAEVTPPEARSESSTPQAPRPAETAPAPAQAVAPDPATLAERADGPDAAAVTGMADGRTPDAWGDDSAGFDLLRAEGPSVVVAGHAPPAAEVEIVVDGLPVGRSRAGADGAFALVLDLPEADRPRVIGLRAADDAGALRPAGETLVLLPSVRPERELSPGATGQITPEAVAEHGDTAAAPSAEVEIAAAPAGAAEADPAPVPTPPAAAEADRPRAFFASDPARRVLVLGAEGPRLMQPAAPVPAGMLVLDTLTQADQSVILSGRAGPRIGQVVVYLDGAYAAHVPTGREGRFRVRLENVTAGRALLRLEGLEGAPQGLRLSRDPEDGAARVLARIEVEYLRMPERDMPERDMRGVAASSAPAPAGDDTAVASALPGEGGQTGARPAPIAVSAADGVSVQRVTIASGATLWAISRRAYGRGILYTRIFEANRAQIRDPDLIYPGQVFVVPR</sequence>
<keyword evidence="2" id="KW-0472">Membrane</keyword>
<dbReference type="CDD" id="cd00118">
    <property type="entry name" value="LysM"/>
    <property type="match status" value="1"/>
</dbReference>
<feature type="region of interest" description="Disordered" evidence="1">
    <location>
        <begin position="59"/>
        <end position="116"/>
    </location>
</feature>
<name>A0A1N7JL05_9RHOB</name>